<reference evidence="5 6" key="1">
    <citation type="submission" date="2020-08" db="EMBL/GenBank/DDBJ databases">
        <title>Aphidius gifuensis genome sequencing and assembly.</title>
        <authorList>
            <person name="Du Z."/>
        </authorList>
    </citation>
    <scope>NUCLEOTIDE SEQUENCE [LARGE SCALE GENOMIC DNA]</scope>
    <source>
        <strain evidence="5">YNYX2018</strain>
        <tissue evidence="5">Adults</tissue>
    </source>
</reference>
<comment type="caution">
    <text evidence="5">The sequence shown here is derived from an EMBL/GenBank/DDBJ whole genome shotgun (WGS) entry which is preliminary data.</text>
</comment>
<evidence type="ECO:0000313" key="6">
    <source>
        <dbReference type="Proteomes" id="UP000639338"/>
    </source>
</evidence>
<keyword evidence="4" id="KW-1015">Disulfide bond</keyword>
<dbReference type="Pfam" id="PF08991">
    <property type="entry name" value="CMC4"/>
    <property type="match status" value="1"/>
</dbReference>
<comment type="similarity">
    <text evidence="2">Belongs to the CMC4 family.</text>
</comment>
<sequence>MSKFDPCKKYACKLQTCLKDNVYQPSRCEKVIEELRQCCIINSESLVCEGIDKSKPYEHNTVDYNTTTKIKS</sequence>
<dbReference type="AlphaFoldDB" id="A0A835CXR4"/>
<organism evidence="5 6">
    <name type="scientific">Aphidius gifuensis</name>
    <name type="common">Parasitoid wasp</name>
    <dbReference type="NCBI Taxonomy" id="684658"/>
    <lineage>
        <taxon>Eukaryota</taxon>
        <taxon>Metazoa</taxon>
        <taxon>Ecdysozoa</taxon>
        <taxon>Arthropoda</taxon>
        <taxon>Hexapoda</taxon>
        <taxon>Insecta</taxon>
        <taxon>Pterygota</taxon>
        <taxon>Neoptera</taxon>
        <taxon>Endopterygota</taxon>
        <taxon>Hymenoptera</taxon>
        <taxon>Apocrita</taxon>
        <taxon>Ichneumonoidea</taxon>
        <taxon>Braconidae</taxon>
        <taxon>Aphidiinae</taxon>
        <taxon>Aphidius</taxon>
    </lineage>
</organism>
<evidence type="ECO:0000313" key="5">
    <source>
        <dbReference type="EMBL" id="KAF7996875.1"/>
    </source>
</evidence>
<dbReference type="PANTHER" id="PTHR15590">
    <property type="entry name" value="CX9C MOTIF-CONTAINING PROTEIN 4"/>
    <property type="match status" value="1"/>
</dbReference>
<keyword evidence="3" id="KW-0496">Mitochondrion</keyword>
<dbReference type="EMBL" id="JACMRX010000001">
    <property type="protein sequence ID" value="KAF7996875.1"/>
    <property type="molecule type" value="Genomic_DNA"/>
</dbReference>
<dbReference type="Gene3D" id="1.10.287.1130">
    <property type="entry name" value="CytochromE C oxidase copper chaperone"/>
    <property type="match status" value="1"/>
</dbReference>
<dbReference type="InterPro" id="IPR027179">
    <property type="entry name" value="CMC4"/>
</dbReference>
<comment type="subcellular location">
    <subcellularLocation>
        <location evidence="1">Mitochondrion</location>
    </subcellularLocation>
</comment>
<proteinExistence type="inferred from homology"/>
<keyword evidence="6" id="KW-1185">Reference proteome</keyword>
<dbReference type="InterPro" id="IPR009069">
    <property type="entry name" value="Cys_alpha_HP_mot_SF"/>
</dbReference>
<dbReference type="PROSITE" id="PS51808">
    <property type="entry name" value="CHCH"/>
    <property type="match status" value="1"/>
</dbReference>
<name>A0A835CXR4_APHGI</name>
<protein>
    <recommendedName>
        <fullName evidence="7">Cx9C motif-containing protein 4</fullName>
    </recommendedName>
</protein>
<gene>
    <name evidence="5" type="ORF">HCN44_002521</name>
</gene>
<evidence type="ECO:0000256" key="1">
    <source>
        <dbReference type="ARBA" id="ARBA00004173"/>
    </source>
</evidence>
<dbReference type="SUPFAM" id="SSF47072">
    <property type="entry name" value="Cysteine alpha-hairpin motif"/>
    <property type="match status" value="1"/>
</dbReference>
<evidence type="ECO:0000256" key="2">
    <source>
        <dbReference type="ARBA" id="ARBA00009858"/>
    </source>
</evidence>
<evidence type="ECO:0008006" key="7">
    <source>
        <dbReference type="Google" id="ProtNLM"/>
    </source>
</evidence>
<evidence type="ECO:0000256" key="3">
    <source>
        <dbReference type="ARBA" id="ARBA00023128"/>
    </source>
</evidence>
<dbReference type="PANTHER" id="PTHR15590:SF0">
    <property type="entry name" value="CX9C MOTIF-CONTAINING PROTEIN 4"/>
    <property type="match status" value="1"/>
</dbReference>
<dbReference type="GO" id="GO:0005758">
    <property type="term" value="C:mitochondrial intermembrane space"/>
    <property type="evidence" value="ECO:0007669"/>
    <property type="project" value="TreeGrafter"/>
</dbReference>
<evidence type="ECO:0000256" key="4">
    <source>
        <dbReference type="ARBA" id="ARBA00023157"/>
    </source>
</evidence>
<accession>A0A835CXR4</accession>
<dbReference type="Proteomes" id="UP000639338">
    <property type="component" value="Unassembled WGS sequence"/>
</dbReference>